<gene>
    <name evidence="1" type="ORF">POVWA1_036590</name>
</gene>
<dbReference type="EMBL" id="FLRD01000106">
    <property type="protein sequence ID" value="SBT37760.1"/>
    <property type="molecule type" value="Genomic_DNA"/>
</dbReference>
<name>A0A1A8Z1J9_PLAOA</name>
<sequence>MICTKNVGKVRNVITAPPHKAKAQYGTVRYSTLQHSTVQSRTLTFDPCPYKKVNWTCVPLAGKLQKDMPEKREKTSFPTSARPQYFLSKFLHRVSLWHKQTCVHESVDGTWAQVCSSSLCNMMLIKNFAVLKKKIGKWQKCWCPF</sequence>
<organism evidence="1 2">
    <name type="scientific">Plasmodium ovale wallikeri</name>
    <dbReference type="NCBI Taxonomy" id="864142"/>
    <lineage>
        <taxon>Eukaryota</taxon>
        <taxon>Sar</taxon>
        <taxon>Alveolata</taxon>
        <taxon>Apicomplexa</taxon>
        <taxon>Aconoidasida</taxon>
        <taxon>Haemosporida</taxon>
        <taxon>Plasmodiidae</taxon>
        <taxon>Plasmodium</taxon>
        <taxon>Plasmodium (Plasmodium)</taxon>
    </lineage>
</organism>
<keyword evidence="2" id="KW-1185">Reference proteome</keyword>
<accession>A0A1A8Z1J9</accession>
<evidence type="ECO:0000313" key="1">
    <source>
        <dbReference type="EMBL" id="SBT37760.1"/>
    </source>
</evidence>
<dbReference type="Proteomes" id="UP000078555">
    <property type="component" value="Unassembled WGS sequence"/>
</dbReference>
<dbReference type="AlphaFoldDB" id="A0A1A8Z1J9"/>
<protein>
    <submittedName>
        <fullName evidence="1">Uncharacterized protein</fullName>
    </submittedName>
</protein>
<reference evidence="2" key="1">
    <citation type="submission" date="2016-05" db="EMBL/GenBank/DDBJ databases">
        <authorList>
            <person name="Naeem Raeece"/>
        </authorList>
    </citation>
    <scope>NUCLEOTIDE SEQUENCE [LARGE SCALE GENOMIC DNA]</scope>
</reference>
<proteinExistence type="predicted"/>
<evidence type="ECO:0000313" key="2">
    <source>
        <dbReference type="Proteomes" id="UP000078555"/>
    </source>
</evidence>